<organism evidence="2 3">
    <name type="scientific">Aldrovandia affinis</name>
    <dbReference type="NCBI Taxonomy" id="143900"/>
    <lineage>
        <taxon>Eukaryota</taxon>
        <taxon>Metazoa</taxon>
        <taxon>Chordata</taxon>
        <taxon>Craniata</taxon>
        <taxon>Vertebrata</taxon>
        <taxon>Euteleostomi</taxon>
        <taxon>Actinopterygii</taxon>
        <taxon>Neopterygii</taxon>
        <taxon>Teleostei</taxon>
        <taxon>Notacanthiformes</taxon>
        <taxon>Halosauridae</taxon>
        <taxon>Aldrovandia</taxon>
    </lineage>
</organism>
<sequence length="88" mass="10390">MISDHELQKEVRELAATRAELQGQLEREKSERDDHLWQLLRELYDVHPLRARHRWRPAPANALSSKRRAGAHGGQKVEMHLRGFHHFP</sequence>
<dbReference type="Proteomes" id="UP001221898">
    <property type="component" value="Unassembled WGS sequence"/>
</dbReference>
<keyword evidence="3" id="KW-1185">Reference proteome</keyword>
<proteinExistence type="predicted"/>
<feature type="coiled-coil region" evidence="1">
    <location>
        <begin position="4"/>
        <end position="31"/>
    </location>
</feature>
<accession>A0AAD7SKW4</accession>
<name>A0AAD7SKW4_9TELE</name>
<dbReference type="EMBL" id="JAINUG010000054">
    <property type="protein sequence ID" value="KAJ8404178.1"/>
    <property type="molecule type" value="Genomic_DNA"/>
</dbReference>
<evidence type="ECO:0000313" key="3">
    <source>
        <dbReference type="Proteomes" id="UP001221898"/>
    </source>
</evidence>
<keyword evidence="1" id="KW-0175">Coiled coil</keyword>
<comment type="caution">
    <text evidence="2">The sequence shown here is derived from an EMBL/GenBank/DDBJ whole genome shotgun (WGS) entry which is preliminary data.</text>
</comment>
<protein>
    <submittedName>
        <fullName evidence="2">Uncharacterized protein</fullName>
    </submittedName>
</protein>
<evidence type="ECO:0000313" key="2">
    <source>
        <dbReference type="EMBL" id="KAJ8404178.1"/>
    </source>
</evidence>
<gene>
    <name evidence="2" type="ORF">AAFF_G00339510</name>
</gene>
<dbReference type="AlphaFoldDB" id="A0AAD7SKW4"/>
<evidence type="ECO:0000256" key="1">
    <source>
        <dbReference type="SAM" id="Coils"/>
    </source>
</evidence>
<reference evidence="2" key="1">
    <citation type="journal article" date="2023" name="Science">
        <title>Genome structures resolve the early diversification of teleost fishes.</title>
        <authorList>
            <person name="Parey E."/>
            <person name="Louis A."/>
            <person name="Montfort J."/>
            <person name="Bouchez O."/>
            <person name="Roques C."/>
            <person name="Iampietro C."/>
            <person name="Lluch J."/>
            <person name="Castinel A."/>
            <person name="Donnadieu C."/>
            <person name="Desvignes T."/>
            <person name="Floi Bucao C."/>
            <person name="Jouanno E."/>
            <person name="Wen M."/>
            <person name="Mejri S."/>
            <person name="Dirks R."/>
            <person name="Jansen H."/>
            <person name="Henkel C."/>
            <person name="Chen W.J."/>
            <person name="Zahm M."/>
            <person name="Cabau C."/>
            <person name="Klopp C."/>
            <person name="Thompson A.W."/>
            <person name="Robinson-Rechavi M."/>
            <person name="Braasch I."/>
            <person name="Lecointre G."/>
            <person name="Bobe J."/>
            <person name="Postlethwait J.H."/>
            <person name="Berthelot C."/>
            <person name="Roest Crollius H."/>
            <person name="Guiguen Y."/>
        </authorList>
    </citation>
    <scope>NUCLEOTIDE SEQUENCE</scope>
    <source>
        <strain evidence="2">NC1722</strain>
    </source>
</reference>